<dbReference type="InterPro" id="IPR003439">
    <property type="entry name" value="ABC_transporter-like_ATP-bd"/>
</dbReference>
<dbReference type="SUPFAM" id="SSF90123">
    <property type="entry name" value="ABC transporter transmembrane region"/>
    <property type="match status" value="1"/>
</dbReference>
<keyword evidence="5 7" id="KW-1133">Transmembrane helix</keyword>
<sequence>MLIYKNIPHWKFFLLNIFGFIYSTENIVMAYIVGSLTDMASTKRYSNMPKFFLQIIVILTLLLVSNLLFNYLKANAIGETNKKLRKEILRGMLYNEEENSDNLGFLTNDFKLLETNQYEAEISILLNIYTLILAFSYAFVLNWTLTLVFFIGALLPTVISNRFQSNIKNATNEWSKANSIYVNHTKHILQGTELFNLYNQVDKAVDVNGNKVNALENRLLKLNLLKNNADAWINIIAMGGTFILPLSVGIIMVIRGETTLGALFAIVQLTNSFVNPILQILTQRNNLATTQKIVKRINELLHKKDAIQTACTEFKELIIDNLTLEREKKKLANHINITLKKGEKAVIIGPSGSGKSTLFQFLLYGKHGSAQLIKINLEGQKKGTFKDIFGYVSQKTVLFPESLLFNLTLGAKIPKERVLKVCEKLELRDLIKEKGLGYKLENNANELSGGQIARIGLARAILIDRPVLLLDEIDASLDKVTAKSIKNWLMESNLTFIEISHHYSKEDLNKYDHVINMAYYKTHPYQTISLS</sequence>
<keyword evidence="3" id="KW-0547">Nucleotide-binding</keyword>
<dbReference type="InterPro" id="IPR036640">
    <property type="entry name" value="ABC1_TM_sf"/>
</dbReference>
<dbReference type="PROSITE" id="PS50929">
    <property type="entry name" value="ABC_TM1F"/>
    <property type="match status" value="1"/>
</dbReference>
<dbReference type="PANTHER" id="PTHR24221:SF654">
    <property type="entry name" value="ATP-BINDING CASSETTE SUB-FAMILY B MEMBER 6"/>
    <property type="match status" value="1"/>
</dbReference>
<feature type="transmembrane region" description="Helical" evidence="7">
    <location>
        <begin position="52"/>
        <end position="72"/>
    </location>
</feature>
<protein>
    <submittedName>
        <fullName evidence="10">ATP-binding cassette domain-containing protein</fullName>
    </submittedName>
</protein>
<organism evidence="10 11">
    <name type="scientific">Lactobacillus johnsonii</name>
    <dbReference type="NCBI Taxonomy" id="33959"/>
    <lineage>
        <taxon>Bacteria</taxon>
        <taxon>Bacillati</taxon>
        <taxon>Bacillota</taxon>
        <taxon>Bacilli</taxon>
        <taxon>Lactobacillales</taxon>
        <taxon>Lactobacillaceae</taxon>
        <taxon>Lactobacillus</taxon>
    </lineage>
</organism>
<comment type="subcellular location">
    <subcellularLocation>
        <location evidence="1">Cell membrane</location>
        <topology evidence="1">Multi-pass membrane protein</topology>
    </subcellularLocation>
</comment>
<dbReference type="PROSITE" id="PS50893">
    <property type="entry name" value="ABC_TRANSPORTER_2"/>
    <property type="match status" value="1"/>
</dbReference>
<dbReference type="Gene3D" id="1.20.1560.10">
    <property type="entry name" value="ABC transporter type 1, transmembrane domain"/>
    <property type="match status" value="1"/>
</dbReference>
<dbReference type="SUPFAM" id="SSF52540">
    <property type="entry name" value="P-loop containing nucleoside triphosphate hydrolases"/>
    <property type="match status" value="1"/>
</dbReference>
<evidence type="ECO:0000256" key="4">
    <source>
        <dbReference type="ARBA" id="ARBA00022840"/>
    </source>
</evidence>
<dbReference type="EMBL" id="CP047409">
    <property type="protein sequence ID" value="QLL68037.1"/>
    <property type="molecule type" value="Genomic_DNA"/>
</dbReference>
<dbReference type="Pfam" id="PF00664">
    <property type="entry name" value="ABC_membrane"/>
    <property type="match status" value="1"/>
</dbReference>
<gene>
    <name evidence="10" type="ORF">GTO82_03865</name>
</gene>
<dbReference type="GO" id="GO:0140359">
    <property type="term" value="F:ABC-type transporter activity"/>
    <property type="evidence" value="ECO:0007669"/>
    <property type="project" value="InterPro"/>
</dbReference>
<proteinExistence type="predicted"/>
<dbReference type="GO" id="GO:0005886">
    <property type="term" value="C:plasma membrane"/>
    <property type="evidence" value="ECO:0007669"/>
    <property type="project" value="UniProtKB-SubCell"/>
</dbReference>
<dbReference type="Gene3D" id="3.40.50.300">
    <property type="entry name" value="P-loop containing nucleotide triphosphate hydrolases"/>
    <property type="match status" value="1"/>
</dbReference>
<evidence type="ECO:0000313" key="10">
    <source>
        <dbReference type="EMBL" id="QLL68037.1"/>
    </source>
</evidence>
<accession>A0A9X7U0R5</accession>
<dbReference type="InterPro" id="IPR039421">
    <property type="entry name" value="Type_1_exporter"/>
</dbReference>
<dbReference type="Pfam" id="PF00005">
    <property type="entry name" value="ABC_tran"/>
    <property type="match status" value="1"/>
</dbReference>
<feature type="transmembrane region" description="Helical" evidence="7">
    <location>
        <begin position="231"/>
        <end position="253"/>
    </location>
</feature>
<dbReference type="InterPro" id="IPR027417">
    <property type="entry name" value="P-loop_NTPase"/>
</dbReference>
<dbReference type="GO" id="GO:0034040">
    <property type="term" value="F:ATPase-coupled lipid transmembrane transporter activity"/>
    <property type="evidence" value="ECO:0007669"/>
    <property type="project" value="TreeGrafter"/>
</dbReference>
<evidence type="ECO:0000259" key="9">
    <source>
        <dbReference type="PROSITE" id="PS50929"/>
    </source>
</evidence>
<keyword evidence="4 10" id="KW-0067">ATP-binding</keyword>
<evidence type="ECO:0000256" key="6">
    <source>
        <dbReference type="ARBA" id="ARBA00023136"/>
    </source>
</evidence>
<keyword evidence="6 7" id="KW-0472">Membrane</keyword>
<evidence type="ECO:0000259" key="8">
    <source>
        <dbReference type="PROSITE" id="PS50893"/>
    </source>
</evidence>
<dbReference type="SMART" id="SM00382">
    <property type="entry name" value="AAA"/>
    <property type="match status" value="1"/>
</dbReference>
<feature type="domain" description="ABC transporter" evidence="8">
    <location>
        <begin position="317"/>
        <end position="530"/>
    </location>
</feature>
<dbReference type="PROSITE" id="PS00211">
    <property type="entry name" value="ABC_TRANSPORTER_1"/>
    <property type="match status" value="1"/>
</dbReference>
<dbReference type="GO" id="GO:0005524">
    <property type="term" value="F:ATP binding"/>
    <property type="evidence" value="ECO:0007669"/>
    <property type="project" value="UniProtKB-KW"/>
</dbReference>
<evidence type="ECO:0000313" key="11">
    <source>
        <dbReference type="Proteomes" id="UP000510788"/>
    </source>
</evidence>
<dbReference type="GO" id="GO:0016887">
    <property type="term" value="F:ATP hydrolysis activity"/>
    <property type="evidence" value="ECO:0007669"/>
    <property type="project" value="InterPro"/>
</dbReference>
<evidence type="ECO:0000256" key="1">
    <source>
        <dbReference type="ARBA" id="ARBA00004651"/>
    </source>
</evidence>
<feature type="transmembrane region" description="Helical" evidence="7">
    <location>
        <begin position="12"/>
        <end position="32"/>
    </location>
</feature>
<feature type="transmembrane region" description="Helical" evidence="7">
    <location>
        <begin position="128"/>
        <end position="155"/>
    </location>
</feature>
<dbReference type="InterPro" id="IPR017871">
    <property type="entry name" value="ABC_transporter-like_CS"/>
</dbReference>
<keyword evidence="2 7" id="KW-0812">Transmembrane</keyword>
<evidence type="ECO:0000256" key="7">
    <source>
        <dbReference type="SAM" id="Phobius"/>
    </source>
</evidence>
<evidence type="ECO:0000256" key="2">
    <source>
        <dbReference type="ARBA" id="ARBA00022692"/>
    </source>
</evidence>
<name>A0A9X7U0R5_LACJH</name>
<dbReference type="AlphaFoldDB" id="A0A9X7U0R5"/>
<feature type="transmembrane region" description="Helical" evidence="7">
    <location>
        <begin position="260"/>
        <end position="281"/>
    </location>
</feature>
<dbReference type="RefSeq" id="WP_180873824.1">
    <property type="nucleotide sequence ID" value="NZ_CP047409.1"/>
</dbReference>
<dbReference type="InterPro" id="IPR003593">
    <property type="entry name" value="AAA+_ATPase"/>
</dbReference>
<dbReference type="Proteomes" id="UP000510788">
    <property type="component" value="Chromosome"/>
</dbReference>
<reference evidence="10 11" key="1">
    <citation type="submission" date="2020-01" db="EMBL/GenBank/DDBJ databases">
        <title>Complete and circular genome sequences of six lactobacillus isolates from horses.</title>
        <authorList>
            <person name="Hassan H.M."/>
        </authorList>
    </citation>
    <scope>NUCLEOTIDE SEQUENCE [LARGE SCALE GENOMIC DNA]</scope>
    <source>
        <strain evidence="10 11">3DG</strain>
    </source>
</reference>
<feature type="domain" description="ABC transmembrane type-1" evidence="9">
    <location>
        <begin position="17"/>
        <end position="289"/>
    </location>
</feature>
<evidence type="ECO:0000256" key="5">
    <source>
        <dbReference type="ARBA" id="ARBA00022989"/>
    </source>
</evidence>
<dbReference type="InterPro" id="IPR011527">
    <property type="entry name" value="ABC1_TM_dom"/>
</dbReference>
<dbReference type="PANTHER" id="PTHR24221">
    <property type="entry name" value="ATP-BINDING CASSETTE SUB-FAMILY B"/>
    <property type="match status" value="1"/>
</dbReference>
<evidence type="ECO:0000256" key="3">
    <source>
        <dbReference type="ARBA" id="ARBA00022741"/>
    </source>
</evidence>